<keyword evidence="3" id="KW-1185">Reference proteome</keyword>
<evidence type="ECO:0000313" key="3">
    <source>
        <dbReference type="Proteomes" id="UP000244855"/>
    </source>
</evidence>
<proteinExistence type="predicted"/>
<accession>A0A2V1E9J5</accession>
<dbReference type="OrthoDB" id="529205at2759"/>
<evidence type="ECO:0008006" key="4">
    <source>
        <dbReference type="Google" id="ProtNLM"/>
    </source>
</evidence>
<dbReference type="AlphaFoldDB" id="A0A2V1E9J5"/>
<organism evidence="2 3">
    <name type="scientific">Periconia macrospinosa</name>
    <dbReference type="NCBI Taxonomy" id="97972"/>
    <lineage>
        <taxon>Eukaryota</taxon>
        <taxon>Fungi</taxon>
        <taxon>Dikarya</taxon>
        <taxon>Ascomycota</taxon>
        <taxon>Pezizomycotina</taxon>
        <taxon>Dothideomycetes</taxon>
        <taxon>Pleosporomycetidae</taxon>
        <taxon>Pleosporales</taxon>
        <taxon>Massarineae</taxon>
        <taxon>Periconiaceae</taxon>
        <taxon>Periconia</taxon>
    </lineage>
</organism>
<feature type="compositionally biased region" description="Basic and acidic residues" evidence="1">
    <location>
        <begin position="50"/>
        <end position="68"/>
    </location>
</feature>
<sequence length="107" mass="12013">MSTFRALAARRAPSSTSLFVQRAAFHNSAMRAAGKESKLHFEGRAKEIEDTNLEQLRKQQEGKGHWEESLASDSESIVKADRGEAKETQEHIKKLQEESSKVSATKR</sequence>
<gene>
    <name evidence="2" type="ORF">DM02DRAFT_609177</name>
</gene>
<feature type="region of interest" description="Disordered" evidence="1">
    <location>
        <begin position="50"/>
        <end position="107"/>
    </location>
</feature>
<dbReference type="Proteomes" id="UP000244855">
    <property type="component" value="Unassembled WGS sequence"/>
</dbReference>
<dbReference type="EMBL" id="KZ805305">
    <property type="protein sequence ID" value="PVI07197.1"/>
    <property type="molecule type" value="Genomic_DNA"/>
</dbReference>
<reference evidence="2 3" key="1">
    <citation type="journal article" date="2018" name="Sci. Rep.">
        <title>Comparative genomics provides insights into the lifestyle and reveals functional heterogeneity of dark septate endophytic fungi.</title>
        <authorList>
            <person name="Knapp D.G."/>
            <person name="Nemeth J.B."/>
            <person name="Barry K."/>
            <person name="Hainaut M."/>
            <person name="Henrissat B."/>
            <person name="Johnson J."/>
            <person name="Kuo A."/>
            <person name="Lim J.H.P."/>
            <person name="Lipzen A."/>
            <person name="Nolan M."/>
            <person name="Ohm R.A."/>
            <person name="Tamas L."/>
            <person name="Grigoriev I.V."/>
            <person name="Spatafora J.W."/>
            <person name="Nagy L.G."/>
            <person name="Kovacs G.M."/>
        </authorList>
    </citation>
    <scope>NUCLEOTIDE SEQUENCE [LARGE SCALE GENOMIC DNA]</scope>
    <source>
        <strain evidence="2 3">DSE2036</strain>
    </source>
</reference>
<protein>
    <recommendedName>
        <fullName evidence="4">Mitochondrial ATPase inhibitor</fullName>
    </recommendedName>
</protein>
<evidence type="ECO:0000313" key="2">
    <source>
        <dbReference type="EMBL" id="PVI07197.1"/>
    </source>
</evidence>
<evidence type="ECO:0000256" key="1">
    <source>
        <dbReference type="SAM" id="MobiDB-lite"/>
    </source>
</evidence>
<name>A0A2V1E9J5_9PLEO</name>
<feature type="compositionally biased region" description="Basic and acidic residues" evidence="1">
    <location>
        <begin position="76"/>
        <end position="100"/>
    </location>
</feature>